<dbReference type="SUPFAM" id="SSF55347">
    <property type="entry name" value="Glyceraldehyde-3-phosphate dehydrogenase-like, C-terminal domain"/>
    <property type="match status" value="1"/>
</dbReference>
<dbReference type="Gene3D" id="3.40.50.720">
    <property type="entry name" value="NAD(P)-binding Rossmann-like Domain"/>
    <property type="match status" value="1"/>
</dbReference>
<dbReference type="InterPro" id="IPR020831">
    <property type="entry name" value="GlycerAld/Erythrose_P_DH"/>
</dbReference>
<dbReference type="PROSITE" id="PS00071">
    <property type="entry name" value="GAPDH"/>
    <property type="match status" value="1"/>
</dbReference>
<feature type="domain" description="Glyceraldehyde 3-phosphate dehydrogenase NAD(P) binding" evidence="5">
    <location>
        <begin position="8"/>
        <end position="157"/>
    </location>
</feature>
<dbReference type="CDD" id="cd18126">
    <property type="entry name" value="GAPDH_I_C"/>
    <property type="match status" value="1"/>
</dbReference>
<evidence type="ECO:0000313" key="6">
    <source>
        <dbReference type="EMBL" id="GMQ34465.1"/>
    </source>
</evidence>
<accession>A0ABQ6Q4I1</accession>
<dbReference type="Pfam" id="PF00044">
    <property type="entry name" value="Gp_dh_N"/>
    <property type="match status" value="1"/>
</dbReference>
<evidence type="ECO:0000256" key="3">
    <source>
        <dbReference type="RuleBase" id="RU000397"/>
    </source>
</evidence>
<dbReference type="SMART" id="SM00846">
    <property type="entry name" value="Gp_dh_N"/>
    <property type="match status" value="1"/>
</dbReference>
<sequence>MNSSLPKIRVAINGFGRIGRYTAKLLLDNPQFQLVAINDLAQPDSIAHLLKYDSIHGKLEKKVGLSLPYLTIDEEQILLLCQADPIHLPWKDLNIDLVLECTGRFTHREGAEKHVQAGAKRVIISAPAADDSIPMVVLGVNDSILTGKEPIVSNASCTTNCLAPMIKVLHERFGVVKGYASTVHSYTNDQNLHDAPHRDLRRARAAAYSIIPTTTNAGKALDRVLPAISGRIEASAMRVPVPDGSLTDLIVELEKSPSAEEINQAFRDAEQNGMNGILQVESDPIVSMDIIGNTHSCILDEALTSAKENLVKVVGWYDNESGYANRLVDLAIKLVSINPSLD</sequence>
<dbReference type="InterPro" id="IPR006424">
    <property type="entry name" value="Glyceraldehyde-3-P_DH_1"/>
</dbReference>
<dbReference type="Gene3D" id="3.30.360.10">
    <property type="entry name" value="Dihydrodipicolinate Reductase, domain 2"/>
    <property type="match status" value="1"/>
</dbReference>
<gene>
    <name evidence="6" type="primary">gap_2</name>
    <name evidence="6" type="ORF">Ataiwa_27370</name>
</gene>
<dbReference type="SUPFAM" id="SSF51735">
    <property type="entry name" value="NAD(P)-binding Rossmann-fold domains"/>
    <property type="match status" value="1"/>
</dbReference>
<dbReference type="InterPro" id="IPR020828">
    <property type="entry name" value="GlycerAld_3-P_DH_NAD(P)-bd"/>
</dbReference>
<comment type="similarity">
    <text evidence="1 3">Belongs to the glyceraldehyde-3-phosphate dehydrogenase family.</text>
</comment>
<dbReference type="NCBIfam" id="TIGR01534">
    <property type="entry name" value="GAPDH-I"/>
    <property type="match status" value="1"/>
</dbReference>
<dbReference type="InterPro" id="IPR036291">
    <property type="entry name" value="NAD(P)-bd_dom_sf"/>
</dbReference>
<dbReference type="EC" id="1.2.1.-" evidence="4"/>
<dbReference type="InterPro" id="IPR020829">
    <property type="entry name" value="GlycerAld_3-P_DH_cat"/>
</dbReference>
<evidence type="ECO:0000259" key="5">
    <source>
        <dbReference type="SMART" id="SM00846"/>
    </source>
</evidence>
<keyword evidence="7" id="KW-1185">Reference proteome</keyword>
<dbReference type="PIRSF" id="PIRSF000149">
    <property type="entry name" value="GAP_DH"/>
    <property type="match status" value="1"/>
</dbReference>
<dbReference type="Proteomes" id="UP001307705">
    <property type="component" value="Unassembled WGS sequence"/>
</dbReference>
<evidence type="ECO:0000256" key="4">
    <source>
        <dbReference type="RuleBase" id="RU361160"/>
    </source>
</evidence>
<dbReference type="PANTHER" id="PTHR43148">
    <property type="entry name" value="GLYCERALDEHYDE-3-PHOSPHATE DEHYDROGENASE 2"/>
    <property type="match status" value="1"/>
</dbReference>
<dbReference type="PRINTS" id="PR00078">
    <property type="entry name" value="G3PDHDRGNASE"/>
</dbReference>
<dbReference type="CDD" id="cd05214">
    <property type="entry name" value="GAPDH_I_N"/>
    <property type="match status" value="1"/>
</dbReference>
<dbReference type="RefSeq" id="WP_338229290.1">
    <property type="nucleotide sequence ID" value="NZ_BTPE01000009.1"/>
</dbReference>
<keyword evidence="2 4" id="KW-0560">Oxidoreductase</keyword>
<evidence type="ECO:0000256" key="1">
    <source>
        <dbReference type="ARBA" id="ARBA00007406"/>
    </source>
</evidence>
<evidence type="ECO:0000256" key="2">
    <source>
        <dbReference type="ARBA" id="ARBA00023002"/>
    </source>
</evidence>
<dbReference type="Pfam" id="PF02800">
    <property type="entry name" value="Gp_dh_C"/>
    <property type="match status" value="1"/>
</dbReference>
<organism evidence="6 7">
    <name type="scientific">Algoriphagus taiwanensis</name>
    <dbReference type="NCBI Taxonomy" id="1445656"/>
    <lineage>
        <taxon>Bacteria</taxon>
        <taxon>Pseudomonadati</taxon>
        <taxon>Bacteroidota</taxon>
        <taxon>Cytophagia</taxon>
        <taxon>Cytophagales</taxon>
        <taxon>Cyclobacteriaceae</taxon>
        <taxon>Algoriphagus</taxon>
    </lineage>
</organism>
<name>A0ABQ6Q4I1_9BACT</name>
<protein>
    <recommendedName>
        <fullName evidence="4">Glyceraldehyde-3-phosphate dehydrogenase</fullName>
        <ecNumber evidence="4">1.2.1.-</ecNumber>
    </recommendedName>
</protein>
<proteinExistence type="inferred from homology"/>
<dbReference type="EMBL" id="BTPE01000009">
    <property type="protein sequence ID" value="GMQ34465.1"/>
    <property type="molecule type" value="Genomic_DNA"/>
</dbReference>
<comment type="caution">
    <text evidence="6">The sequence shown here is derived from an EMBL/GenBank/DDBJ whole genome shotgun (WGS) entry which is preliminary data.</text>
</comment>
<dbReference type="InterPro" id="IPR020830">
    <property type="entry name" value="GlycerAld_3-P_DH_AS"/>
</dbReference>
<reference evidence="6 7" key="1">
    <citation type="submission" date="2023-08" db="EMBL/GenBank/DDBJ databases">
        <title>Draft genome sequence of Algoriphagus taiwanensis.</title>
        <authorList>
            <person name="Takatani N."/>
            <person name="Hosokawa M."/>
            <person name="Sawabe T."/>
        </authorList>
    </citation>
    <scope>NUCLEOTIDE SEQUENCE [LARGE SCALE GENOMIC DNA]</scope>
    <source>
        <strain evidence="6 7">JCM 19755</strain>
    </source>
</reference>
<evidence type="ECO:0000313" key="7">
    <source>
        <dbReference type="Proteomes" id="UP001307705"/>
    </source>
</evidence>